<keyword evidence="5" id="KW-0503">Monooxygenase</keyword>
<sequence length="398" mass="42817">MRNDTPPRIAVVGGGLAGLTLALALHRAGLECRVYEQAPQLGEVGAGIQLAPSATRLLHRLGLEPALRSLAVEPAAMEFRRWADSSVISRGLLGVHCEQRYGAPYYALHRADLHRVLVEALPRGTVRLGARCTGVEEDPDGVVLRFADGSEAGADAVVGADGIHSVLRRALVADRPRASGQSVYRGLVESRRVPAVVAEPRVLLWLGPGRHFVCYPVSDGRLVNFVATVPTTGATDESWSGQGRVEDVVAAYDGWCADVTSVIGAADEVSLWALHDRAPIERWSTGRLTLLGDSAHPMLPFLGQGANQAVEDAVALAGCLRDATSGTLPAALERYESMRRPRTTQVQERSRGNSTAFHLPDGDAQRERDARMGTPAPERQDWLYGYDVERSLAAHQPA</sequence>
<dbReference type="InterPro" id="IPR036188">
    <property type="entry name" value="FAD/NAD-bd_sf"/>
</dbReference>
<evidence type="ECO:0000256" key="4">
    <source>
        <dbReference type="ARBA" id="ARBA00023002"/>
    </source>
</evidence>
<keyword evidence="2" id="KW-0285">Flavoprotein</keyword>
<dbReference type="InterPro" id="IPR002938">
    <property type="entry name" value="FAD-bd"/>
</dbReference>
<dbReference type="SUPFAM" id="SSF51905">
    <property type="entry name" value="FAD/NAD(P)-binding domain"/>
    <property type="match status" value="1"/>
</dbReference>
<dbReference type="PANTHER" id="PTHR13789:SF318">
    <property type="entry name" value="GERANYLGERANYL DIPHOSPHATE REDUCTASE"/>
    <property type="match status" value="1"/>
</dbReference>
<feature type="compositionally biased region" description="Basic and acidic residues" evidence="6">
    <location>
        <begin position="360"/>
        <end position="371"/>
    </location>
</feature>
<proteinExistence type="predicted"/>
<evidence type="ECO:0000256" key="2">
    <source>
        <dbReference type="ARBA" id="ARBA00022630"/>
    </source>
</evidence>
<keyword evidence="4" id="KW-0560">Oxidoreductase</keyword>
<protein>
    <submittedName>
        <fullName evidence="8">FAD-binding protein</fullName>
    </submittedName>
</protein>
<feature type="compositionally biased region" description="Polar residues" evidence="6">
    <location>
        <begin position="343"/>
        <end position="356"/>
    </location>
</feature>
<name>A0A4U0NRJ8_9ACTN</name>
<organism evidence="8 9">
    <name type="scientific">Streptomyces piniterrae</name>
    <dbReference type="NCBI Taxonomy" id="2571125"/>
    <lineage>
        <taxon>Bacteria</taxon>
        <taxon>Bacillati</taxon>
        <taxon>Actinomycetota</taxon>
        <taxon>Actinomycetes</taxon>
        <taxon>Kitasatosporales</taxon>
        <taxon>Streptomycetaceae</taxon>
        <taxon>Streptomyces</taxon>
    </lineage>
</organism>
<evidence type="ECO:0000256" key="6">
    <source>
        <dbReference type="SAM" id="MobiDB-lite"/>
    </source>
</evidence>
<dbReference type="Pfam" id="PF01494">
    <property type="entry name" value="FAD_binding_3"/>
    <property type="match status" value="1"/>
</dbReference>
<dbReference type="PANTHER" id="PTHR13789">
    <property type="entry name" value="MONOOXYGENASE"/>
    <property type="match status" value="1"/>
</dbReference>
<dbReference type="EMBL" id="SUMB01000002">
    <property type="protein sequence ID" value="TJZ57113.1"/>
    <property type="molecule type" value="Genomic_DNA"/>
</dbReference>
<dbReference type="PRINTS" id="PR00420">
    <property type="entry name" value="RNGMNOXGNASE"/>
</dbReference>
<reference evidence="8 9" key="1">
    <citation type="submission" date="2019-04" db="EMBL/GenBank/DDBJ databases">
        <title>Streptomyces piniterrae sp. nov., a heliquinomycin-producing actinomycete isolated from rhizosphere soil of Pinus yunnanensis.</title>
        <authorList>
            <person name="Zhuang X."/>
            <person name="Zhao J."/>
        </authorList>
    </citation>
    <scope>NUCLEOTIDE SEQUENCE [LARGE SCALE GENOMIC DNA]</scope>
    <source>
        <strain evidence="9">jys28</strain>
    </source>
</reference>
<dbReference type="OrthoDB" id="9782160at2"/>
<dbReference type="RefSeq" id="WP_136738733.1">
    <property type="nucleotide sequence ID" value="NZ_SUMB01000002.1"/>
</dbReference>
<comment type="cofactor">
    <cofactor evidence="1">
        <name>FAD</name>
        <dbReference type="ChEBI" id="CHEBI:57692"/>
    </cofactor>
</comment>
<evidence type="ECO:0000313" key="9">
    <source>
        <dbReference type="Proteomes" id="UP000308697"/>
    </source>
</evidence>
<gene>
    <name evidence="8" type="ORF">FCH28_06510</name>
</gene>
<keyword evidence="9" id="KW-1185">Reference proteome</keyword>
<evidence type="ECO:0000256" key="5">
    <source>
        <dbReference type="ARBA" id="ARBA00023033"/>
    </source>
</evidence>
<comment type="caution">
    <text evidence="8">The sequence shown here is derived from an EMBL/GenBank/DDBJ whole genome shotgun (WGS) entry which is preliminary data.</text>
</comment>
<feature type="domain" description="FAD-binding" evidence="7">
    <location>
        <begin position="9"/>
        <end position="349"/>
    </location>
</feature>
<dbReference type="Gene3D" id="3.50.50.60">
    <property type="entry name" value="FAD/NAD(P)-binding domain"/>
    <property type="match status" value="1"/>
</dbReference>
<evidence type="ECO:0000313" key="8">
    <source>
        <dbReference type="EMBL" id="TJZ57113.1"/>
    </source>
</evidence>
<accession>A0A4U0NRJ8</accession>
<evidence type="ECO:0000256" key="3">
    <source>
        <dbReference type="ARBA" id="ARBA00022827"/>
    </source>
</evidence>
<dbReference type="AlphaFoldDB" id="A0A4U0NRJ8"/>
<keyword evidence="3" id="KW-0274">FAD</keyword>
<dbReference type="Proteomes" id="UP000308697">
    <property type="component" value="Unassembled WGS sequence"/>
</dbReference>
<feature type="region of interest" description="Disordered" evidence="6">
    <location>
        <begin position="339"/>
        <end position="381"/>
    </location>
</feature>
<dbReference type="InterPro" id="IPR050493">
    <property type="entry name" value="FAD-dep_Monooxygenase_BioMet"/>
</dbReference>
<evidence type="ECO:0000259" key="7">
    <source>
        <dbReference type="Pfam" id="PF01494"/>
    </source>
</evidence>
<dbReference type="GO" id="GO:0071949">
    <property type="term" value="F:FAD binding"/>
    <property type="evidence" value="ECO:0007669"/>
    <property type="project" value="InterPro"/>
</dbReference>
<dbReference type="SUPFAM" id="SSF54373">
    <property type="entry name" value="FAD-linked reductases, C-terminal domain"/>
    <property type="match status" value="1"/>
</dbReference>
<evidence type="ECO:0000256" key="1">
    <source>
        <dbReference type="ARBA" id="ARBA00001974"/>
    </source>
</evidence>
<dbReference type="GO" id="GO:0004497">
    <property type="term" value="F:monooxygenase activity"/>
    <property type="evidence" value="ECO:0007669"/>
    <property type="project" value="UniProtKB-KW"/>
</dbReference>